<protein>
    <submittedName>
        <fullName evidence="3">Uncharacterized protein</fullName>
    </submittedName>
</protein>
<keyword evidence="4" id="KW-1185">Reference proteome</keyword>
<dbReference type="AlphaFoldDB" id="A0A9N9VNM5"/>
<gene>
    <name evidence="3" type="ORF">CRHIZ90672A_00016726</name>
</gene>
<sequence length="638" mass="71449">MNASAQIPEESPDSEPVLDRLGDLNLNDDAGDAGDEDIALDSVIRLIRTPAYSDLIVSSAALTLLQDDWGVALSGAPAALGRLGQCFVLASEPLAASLVFPDNVGLPYKSLRTNLVHCSDLGRKAFRDAESGMNRLSMVVQALCEPNGSIAKIIEAVEDPILAELDLPEQVKVLKRMSDACVADTSAVKERFDAWRDFANLVYRACVEEDETLKRNQTDLDAQVKDKKMAVGLKSTAVTEIQKQAEYYNSQIADHKAEFTKAEKGIPKRVLPSFGRRTKKPSKLDLSGANVELGSSGFLSGFMKIAVNANWTKRQEAEAQSSGQSEDQEDQRDMGYNLADRLCAPVHRLAELLTLGPDELNGADWEQLAGRRGSAESSVRNISGRIHGELSRVQAEHTPIVRRVRGAIRPVEDVLVELTRMVAKERSVNAKIEVEVAESAKTWRNEVRMTEEKLSEILGEQLELAKKQVQNEKRRGEHSRKNALSRTQLRYERLRLAQRALLEVEEKANQRRERERQEIQDLEIMQQEFQKLLASEATMAQVKQIVRECVKKLQEFCAHIEQLITFFASMHQHIQLIDEMRVDHFTQTAGTTKTLGDYANAQTDETARLRRERFRERKLAVGVFLFTAPSTTEKTKLC</sequence>
<organism evidence="3 4">
    <name type="scientific">Clonostachys rhizophaga</name>
    <dbReference type="NCBI Taxonomy" id="160324"/>
    <lineage>
        <taxon>Eukaryota</taxon>
        <taxon>Fungi</taxon>
        <taxon>Dikarya</taxon>
        <taxon>Ascomycota</taxon>
        <taxon>Pezizomycotina</taxon>
        <taxon>Sordariomycetes</taxon>
        <taxon>Hypocreomycetidae</taxon>
        <taxon>Hypocreales</taxon>
        <taxon>Bionectriaceae</taxon>
        <taxon>Clonostachys</taxon>
    </lineage>
</organism>
<accession>A0A9N9VNM5</accession>
<evidence type="ECO:0000256" key="2">
    <source>
        <dbReference type="SAM" id="MobiDB-lite"/>
    </source>
</evidence>
<evidence type="ECO:0000256" key="1">
    <source>
        <dbReference type="SAM" id="Coils"/>
    </source>
</evidence>
<proteinExistence type="predicted"/>
<dbReference type="PANTHER" id="PTHR33488">
    <property type="entry name" value="ZGC:162509"/>
    <property type="match status" value="1"/>
</dbReference>
<reference evidence="3" key="1">
    <citation type="submission" date="2021-10" db="EMBL/GenBank/DDBJ databases">
        <authorList>
            <person name="Piombo E."/>
        </authorList>
    </citation>
    <scope>NUCLEOTIDE SEQUENCE</scope>
</reference>
<comment type="caution">
    <text evidence="3">The sequence shown here is derived from an EMBL/GenBank/DDBJ whole genome shotgun (WGS) entry which is preliminary data.</text>
</comment>
<keyword evidence="1" id="KW-0175">Coiled coil</keyword>
<name>A0A9N9VNM5_9HYPO</name>
<dbReference type="Proteomes" id="UP000696573">
    <property type="component" value="Unassembled WGS sequence"/>
</dbReference>
<evidence type="ECO:0000313" key="3">
    <source>
        <dbReference type="EMBL" id="CAH0025620.1"/>
    </source>
</evidence>
<dbReference type="PANTHER" id="PTHR33488:SF2">
    <property type="entry name" value="EARLY ENDOSOME ANTIGEN 1-LIKE"/>
    <property type="match status" value="1"/>
</dbReference>
<dbReference type="EMBL" id="CABFNQ020000713">
    <property type="protein sequence ID" value="CAH0025620.1"/>
    <property type="molecule type" value="Genomic_DNA"/>
</dbReference>
<feature type="coiled-coil region" evidence="1">
    <location>
        <begin position="455"/>
        <end position="532"/>
    </location>
</feature>
<dbReference type="OrthoDB" id="5406275at2759"/>
<evidence type="ECO:0000313" key="4">
    <source>
        <dbReference type="Proteomes" id="UP000696573"/>
    </source>
</evidence>
<feature type="region of interest" description="Disordered" evidence="2">
    <location>
        <begin position="1"/>
        <end position="26"/>
    </location>
</feature>